<accession>A0A2R6X1E2</accession>
<organism evidence="2 3">
    <name type="scientific">Marchantia polymorpha</name>
    <name type="common">Common liverwort</name>
    <name type="synonym">Marchantia aquatica</name>
    <dbReference type="NCBI Taxonomy" id="3197"/>
    <lineage>
        <taxon>Eukaryota</taxon>
        <taxon>Viridiplantae</taxon>
        <taxon>Streptophyta</taxon>
        <taxon>Embryophyta</taxon>
        <taxon>Marchantiophyta</taxon>
        <taxon>Marchantiopsida</taxon>
        <taxon>Marchantiidae</taxon>
        <taxon>Marchantiales</taxon>
        <taxon>Marchantiaceae</taxon>
        <taxon>Marchantia</taxon>
    </lineage>
</organism>
<feature type="domain" description="Calcineurin-like phosphoesterase" evidence="1">
    <location>
        <begin position="110"/>
        <end position="343"/>
    </location>
</feature>
<gene>
    <name evidence="2" type="ORF">MARPO_0043s0121</name>
</gene>
<dbReference type="SUPFAM" id="SSF56300">
    <property type="entry name" value="Metallo-dependent phosphatases"/>
    <property type="match status" value="1"/>
</dbReference>
<sequence>MPLAARIITLLGTLHTLESKVILPRQELVPGRSSAVCPSLHSFLAHDSGQNPLPGLKVSSLSSSGPPTRCCSYSCSRLKRAVAVTAAEAIGRAAMGELSGVMSMKPLFSFGLVADVQYADKDNKGPDEEGRVQRYREATGKLEKAVKAFNTNKHNLQFVLTLGDIIDGNITVQQTESDFDEVLVRLAKLELKAYHLLGNHCLRLPRETLLEKLDMPALYYQKQIHPGWTLIVLDSMDLSIRWPTESEKYKDGLKFCQEHPIVEDKSTQMASWNGGLGAEQLAWFAGVLQEAEREGTKVIVAAHHPLLPGSAPLSHLMWNHDQVSSILLTSPSVVLFLSGHYHPGGYLKVGGQHFVTVQAILEAPLDSEAHAFVHVYEDHITIEGYGFVESRNLTIESEPSAQNKLS</sequence>
<dbReference type="InterPro" id="IPR029052">
    <property type="entry name" value="Metallo-depent_PP-like"/>
</dbReference>
<dbReference type="GO" id="GO:0047734">
    <property type="term" value="F:CDP-glycerol diphosphatase activity"/>
    <property type="evidence" value="ECO:0000318"/>
    <property type="project" value="GO_Central"/>
</dbReference>
<dbReference type="AlphaFoldDB" id="A0A2R6X1E2"/>
<dbReference type="PANTHER" id="PTHR16509:SF8">
    <property type="entry name" value="MANGANESE-DEPENDENT ADP-RIBOSE_CDP-ALCOHOL DIPHOSPHATASE"/>
    <property type="match status" value="1"/>
</dbReference>
<evidence type="ECO:0000313" key="3">
    <source>
        <dbReference type="Proteomes" id="UP000244005"/>
    </source>
</evidence>
<protein>
    <recommendedName>
        <fullName evidence="1">Calcineurin-like phosphoesterase domain-containing protein</fullName>
    </recommendedName>
</protein>
<reference evidence="3" key="1">
    <citation type="journal article" date="2017" name="Cell">
        <title>Insights into land plant evolution garnered from the Marchantia polymorpha genome.</title>
        <authorList>
            <person name="Bowman J.L."/>
            <person name="Kohchi T."/>
            <person name="Yamato K.T."/>
            <person name="Jenkins J."/>
            <person name="Shu S."/>
            <person name="Ishizaki K."/>
            <person name="Yamaoka S."/>
            <person name="Nishihama R."/>
            <person name="Nakamura Y."/>
            <person name="Berger F."/>
            <person name="Adam C."/>
            <person name="Aki S.S."/>
            <person name="Althoff F."/>
            <person name="Araki T."/>
            <person name="Arteaga-Vazquez M.A."/>
            <person name="Balasubrmanian S."/>
            <person name="Barry K."/>
            <person name="Bauer D."/>
            <person name="Boehm C.R."/>
            <person name="Briginshaw L."/>
            <person name="Caballero-Perez J."/>
            <person name="Catarino B."/>
            <person name="Chen F."/>
            <person name="Chiyoda S."/>
            <person name="Chovatia M."/>
            <person name="Davies K.M."/>
            <person name="Delmans M."/>
            <person name="Demura T."/>
            <person name="Dierschke T."/>
            <person name="Dolan L."/>
            <person name="Dorantes-Acosta A.E."/>
            <person name="Eklund D.M."/>
            <person name="Florent S.N."/>
            <person name="Flores-Sandoval E."/>
            <person name="Fujiyama A."/>
            <person name="Fukuzawa H."/>
            <person name="Galik B."/>
            <person name="Grimanelli D."/>
            <person name="Grimwood J."/>
            <person name="Grossniklaus U."/>
            <person name="Hamada T."/>
            <person name="Haseloff J."/>
            <person name="Hetherington A.J."/>
            <person name="Higo A."/>
            <person name="Hirakawa Y."/>
            <person name="Hundley H.N."/>
            <person name="Ikeda Y."/>
            <person name="Inoue K."/>
            <person name="Inoue S.I."/>
            <person name="Ishida S."/>
            <person name="Jia Q."/>
            <person name="Kakita M."/>
            <person name="Kanazawa T."/>
            <person name="Kawai Y."/>
            <person name="Kawashima T."/>
            <person name="Kennedy M."/>
            <person name="Kinose K."/>
            <person name="Kinoshita T."/>
            <person name="Kohara Y."/>
            <person name="Koide E."/>
            <person name="Komatsu K."/>
            <person name="Kopischke S."/>
            <person name="Kubo M."/>
            <person name="Kyozuka J."/>
            <person name="Lagercrantz U."/>
            <person name="Lin S.S."/>
            <person name="Lindquist E."/>
            <person name="Lipzen A.M."/>
            <person name="Lu C.W."/>
            <person name="De Luna E."/>
            <person name="Martienssen R.A."/>
            <person name="Minamino N."/>
            <person name="Mizutani M."/>
            <person name="Mizutani M."/>
            <person name="Mochizuki N."/>
            <person name="Monte I."/>
            <person name="Mosher R."/>
            <person name="Nagasaki H."/>
            <person name="Nakagami H."/>
            <person name="Naramoto S."/>
            <person name="Nishitani K."/>
            <person name="Ohtani M."/>
            <person name="Okamoto T."/>
            <person name="Okumura M."/>
            <person name="Phillips J."/>
            <person name="Pollak B."/>
            <person name="Reinders A."/>
            <person name="Rovekamp M."/>
            <person name="Sano R."/>
            <person name="Sawa S."/>
            <person name="Schmid M.W."/>
            <person name="Shirakawa M."/>
            <person name="Solano R."/>
            <person name="Spunde A."/>
            <person name="Suetsugu N."/>
            <person name="Sugano S."/>
            <person name="Sugiyama A."/>
            <person name="Sun R."/>
            <person name="Suzuki Y."/>
            <person name="Takenaka M."/>
            <person name="Takezawa D."/>
            <person name="Tomogane H."/>
            <person name="Tsuzuki M."/>
            <person name="Ueda T."/>
            <person name="Umeda M."/>
            <person name="Ward J.M."/>
            <person name="Watanabe Y."/>
            <person name="Yazaki K."/>
            <person name="Yokoyama R."/>
            <person name="Yoshitake Y."/>
            <person name="Yotsui I."/>
            <person name="Zachgo S."/>
            <person name="Schmutz J."/>
        </authorList>
    </citation>
    <scope>NUCLEOTIDE SEQUENCE [LARGE SCALE GENOMIC DNA]</scope>
    <source>
        <strain evidence="3">Tak-1</strain>
    </source>
</reference>
<dbReference type="GO" id="GO:0030145">
    <property type="term" value="F:manganese ion binding"/>
    <property type="evidence" value="ECO:0000318"/>
    <property type="project" value="GO_Central"/>
</dbReference>
<evidence type="ECO:0000259" key="1">
    <source>
        <dbReference type="Pfam" id="PF00149"/>
    </source>
</evidence>
<dbReference type="Proteomes" id="UP000244005">
    <property type="component" value="Unassembled WGS sequence"/>
</dbReference>
<dbReference type="Gene3D" id="3.60.21.10">
    <property type="match status" value="1"/>
</dbReference>
<dbReference type="Pfam" id="PF00149">
    <property type="entry name" value="Metallophos"/>
    <property type="match status" value="1"/>
</dbReference>
<dbReference type="EMBL" id="KZ772715">
    <property type="protein sequence ID" value="PTQ39891.1"/>
    <property type="molecule type" value="Genomic_DNA"/>
</dbReference>
<name>A0A2R6X1E2_MARPO</name>
<keyword evidence="3" id="KW-1185">Reference proteome</keyword>
<proteinExistence type="predicted"/>
<dbReference type="InterPro" id="IPR004843">
    <property type="entry name" value="Calcineurin-like_PHP"/>
</dbReference>
<dbReference type="GO" id="GO:0008663">
    <property type="term" value="F:2',3'-cyclic-nucleotide 2'-phosphodiesterase activity"/>
    <property type="evidence" value="ECO:0000318"/>
    <property type="project" value="GO_Central"/>
</dbReference>
<dbReference type="OrthoDB" id="9675250at2759"/>
<dbReference type="Gramene" id="Mp1g07280.1">
    <property type="protein sequence ID" value="Mp1g07280.1.cds"/>
    <property type="gene ID" value="Mp1g07280"/>
</dbReference>
<dbReference type="GO" id="GO:0047631">
    <property type="term" value="F:ADP-ribose diphosphatase activity"/>
    <property type="evidence" value="ECO:0000318"/>
    <property type="project" value="GO_Central"/>
</dbReference>
<dbReference type="OMA" id="HPGGYGR"/>
<evidence type="ECO:0000313" key="2">
    <source>
        <dbReference type="EMBL" id="PTQ39891.1"/>
    </source>
</evidence>
<dbReference type="PANTHER" id="PTHR16509">
    <property type="match status" value="1"/>
</dbReference>